<organism evidence="8 9">
    <name type="scientific">Jutongia huaianensis</name>
    <dbReference type="NCBI Taxonomy" id="2763668"/>
    <lineage>
        <taxon>Bacteria</taxon>
        <taxon>Bacillati</taxon>
        <taxon>Bacillota</taxon>
        <taxon>Clostridia</taxon>
        <taxon>Lachnospirales</taxon>
        <taxon>Lachnospiraceae</taxon>
        <taxon>Jutongia</taxon>
    </lineage>
</organism>
<comment type="similarity">
    <text evidence="1">Belongs to the sigma-70 factor family. ECF subfamily.</text>
</comment>
<feature type="domain" description="RNA polymerase sigma factor 70 region 4 type 2" evidence="7">
    <location>
        <begin position="124"/>
        <end position="169"/>
    </location>
</feature>
<reference evidence="8 9" key="1">
    <citation type="submission" date="2020-08" db="EMBL/GenBank/DDBJ databases">
        <title>Genome public.</title>
        <authorList>
            <person name="Liu C."/>
            <person name="Sun Q."/>
        </authorList>
    </citation>
    <scope>NUCLEOTIDE SEQUENCE [LARGE SCALE GENOMIC DNA]</scope>
    <source>
        <strain evidence="8 9">NSJ-37</strain>
    </source>
</reference>
<dbReference type="SUPFAM" id="SSF88659">
    <property type="entry name" value="Sigma3 and sigma4 domains of RNA polymerase sigma factors"/>
    <property type="match status" value="1"/>
</dbReference>
<keyword evidence="2" id="KW-0805">Transcription regulation</keyword>
<evidence type="ECO:0000259" key="6">
    <source>
        <dbReference type="Pfam" id="PF04542"/>
    </source>
</evidence>
<protein>
    <submittedName>
        <fullName evidence="8">Sigma-70 family RNA polymerase sigma factor</fullName>
    </submittedName>
</protein>
<dbReference type="InterPro" id="IPR014284">
    <property type="entry name" value="RNA_pol_sigma-70_dom"/>
</dbReference>
<dbReference type="PANTHER" id="PTHR43133:SF8">
    <property type="entry name" value="RNA POLYMERASE SIGMA FACTOR HI_1459-RELATED"/>
    <property type="match status" value="1"/>
</dbReference>
<dbReference type="Pfam" id="PF08281">
    <property type="entry name" value="Sigma70_r4_2"/>
    <property type="match status" value="1"/>
</dbReference>
<dbReference type="EMBL" id="JACRSX010000001">
    <property type="protein sequence ID" value="MBC8561411.1"/>
    <property type="molecule type" value="Genomic_DNA"/>
</dbReference>
<dbReference type="Proteomes" id="UP000606193">
    <property type="component" value="Unassembled WGS sequence"/>
</dbReference>
<evidence type="ECO:0000313" key="9">
    <source>
        <dbReference type="Proteomes" id="UP000606193"/>
    </source>
</evidence>
<dbReference type="InterPro" id="IPR013325">
    <property type="entry name" value="RNA_pol_sigma_r2"/>
</dbReference>
<name>A0ABR7MYF5_9FIRM</name>
<dbReference type="PANTHER" id="PTHR43133">
    <property type="entry name" value="RNA POLYMERASE ECF-TYPE SIGMA FACTO"/>
    <property type="match status" value="1"/>
</dbReference>
<dbReference type="Gene3D" id="1.10.1740.10">
    <property type="match status" value="1"/>
</dbReference>
<comment type="caution">
    <text evidence="8">The sequence shown here is derived from an EMBL/GenBank/DDBJ whole genome shotgun (WGS) entry which is preliminary data.</text>
</comment>
<dbReference type="Pfam" id="PF04542">
    <property type="entry name" value="Sigma70_r2"/>
    <property type="match status" value="1"/>
</dbReference>
<evidence type="ECO:0000313" key="8">
    <source>
        <dbReference type="EMBL" id="MBC8561411.1"/>
    </source>
</evidence>
<dbReference type="InterPro" id="IPR007627">
    <property type="entry name" value="RNA_pol_sigma70_r2"/>
</dbReference>
<dbReference type="Gene3D" id="1.10.10.10">
    <property type="entry name" value="Winged helix-like DNA-binding domain superfamily/Winged helix DNA-binding domain"/>
    <property type="match status" value="1"/>
</dbReference>
<dbReference type="InterPro" id="IPR039425">
    <property type="entry name" value="RNA_pol_sigma-70-like"/>
</dbReference>
<evidence type="ECO:0000256" key="5">
    <source>
        <dbReference type="ARBA" id="ARBA00023163"/>
    </source>
</evidence>
<dbReference type="NCBIfam" id="TIGR02937">
    <property type="entry name" value="sigma70-ECF"/>
    <property type="match status" value="1"/>
</dbReference>
<keyword evidence="3" id="KW-0731">Sigma factor</keyword>
<feature type="domain" description="RNA polymerase sigma-70 region 2" evidence="6">
    <location>
        <begin position="24"/>
        <end position="86"/>
    </location>
</feature>
<dbReference type="InterPro" id="IPR013249">
    <property type="entry name" value="RNA_pol_sigma70_r4_t2"/>
</dbReference>
<keyword evidence="9" id="KW-1185">Reference proteome</keyword>
<evidence type="ECO:0000256" key="4">
    <source>
        <dbReference type="ARBA" id="ARBA00023125"/>
    </source>
</evidence>
<evidence type="ECO:0000256" key="3">
    <source>
        <dbReference type="ARBA" id="ARBA00023082"/>
    </source>
</evidence>
<dbReference type="RefSeq" id="WP_118679489.1">
    <property type="nucleotide sequence ID" value="NZ_JACRSX010000001.1"/>
</dbReference>
<keyword evidence="4" id="KW-0238">DNA-binding</keyword>
<dbReference type="SUPFAM" id="SSF88946">
    <property type="entry name" value="Sigma2 domain of RNA polymerase sigma factors"/>
    <property type="match status" value="1"/>
</dbReference>
<gene>
    <name evidence="8" type="ORF">H8704_01985</name>
</gene>
<evidence type="ECO:0000256" key="1">
    <source>
        <dbReference type="ARBA" id="ARBA00010641"/>
    </source>
</evidence>
<accession>A0ABR7MYF5</accession>
<dbReference type="InterPro" id="IPR036388">
    <property type="entry name" value="WH-like_DNA-bd_sf"/>
</dbReference>
<sequence length="185" mass="22180">MEDSDIIELYWHRSETAILETKKKYHKLCSHIADNILHSREDSEECVQDTYLAVWNRIPEERPHYFRAFVCKITRNISLNRLDHKRAARRDEKNTVSFEELEETFSVMPNFSENIEWEELTTEINHFLSKLPVNKRVILVRRYFFGDSIAEIASDLNMNINSVKTILRRENRKLREYLRRGGYGK</sequence>
<dbReference type="InterPro" id="IPR013324">
    <property type="entry name" value="RNA_pol_sigma_r3/r4-like"/>
</dbReference>
<evidence type="ECO:0000259" key="7">
    <source>
        <dbReference type="Pfam" id="PF08281"/>
    </source>
</evidence>
<evidence type="ECO:0000256" key="2">
    <source>
        <dbReference type="ARBA" id="ARBA00023015"/>
    </source>
</evidence>
<proteinExistence type="inferred from homology"/>
<keyword evidence="5" id="KW-0804">Transcription</keyword>